<evidence type="ECO:0000256" key="1">
    <source>
        <dbReference type="ARBA" id="ARBA00004651"/>
    </source>
</evidence>
<sequence length="94" mass="10614">MSAEHHHIVSFRQNTIIWLVLLVFTAITVAASRFDFGFLNIVVALGIATCKAGLVTLYFMHLRYEGNLIRLMVFIAFAILAIAIGFTFFDVAYR</sequence>
<dbReference type="InterPro" id="IPR005171">
    <property type="entry name" value="Cyt_c_oxidase_su4_prok"/>
</dbReference>
<dbReference type="Proteomes" id="UP000002710">
    <property type="component" value="Chromosome"/>
</dbReference>
<keyword evidence="3 6" id="KW-0812">Transmembrane</keyword>
<dbReference type="GO" id="GO:0005886">
    <property type="term" value="C:plasma membrane"/>
    <property type="evidence" value="ECO:0007669"/>
    <property type="project" value="UniProtKB-SubCell"/>
</dbReference>
<dbReference type="KEGG" id="dde:Dde_1825"/>
<evidence type="ECO:0000256" key="3">
    <source>
        <dbReference type="ARBA" id="ARBA00022692"/>
    </source>
</evidence>
<evidence type="ECO:0000256" key="5">
    <source>
        <dbReference type="ARBA" id="ARBA00023136"/>
    </source>
</evidence>
<reference evidence="7 8" key="1">
    <citation type="journal article" date="2011" name="J. Bacteriol.">
        <title>Complete genome sequence and updated annotation of Desulfovibrio alaskensis G20.</title>
        <authorList>
            <person name="Hauser L.J."/>
            <person name="Land M.L."/>
            <person name="Brown S.D."/>
            <person name="Larimer F."/>
            <person name="Keller K.L."/>
            <person name="Rapp-Giles B.J."/>
            <person name="Price M.N."/>
            <person name="Lin M."/>
            <person name="Bruce D.C."/>
            <person name="Detter J.C."/>
            <person name="Tapia R."/>
            <person name="Han C.S."/>
            <person name="Goodwin L.A."/>
            <person name="Cheng J.F."/>
            <person name="Pitluck S."/>
            <person name="Copeland A."/>
            <person name="Lucas S."/>
            <person name="Nolan M."/>
            <person name="Lapidus A.L."/>
            <person name="Palumbo A.V."/>
            <person name="Wall J.D."/>
        </authorList>
    </citation>
    <scope>NUCLEOTIDE SEQUENCE [LARGE SCALE GENOMIC DNA]</scope>
    <source>
        <strain evidence="8">ATCC BAA 1058 / DSM 17464 / G20</strain>
    </source>
</reference>
<name>Q310M4_OLEA2</name>
<keyword evidence="2" id="KW-1003">Cell membrane</keyword>
<dbReference type="EMBL" id="CP000112">
    <property type="protein sequence ID" value="ABB38622.1"/>
    <property type="molecule type" value="Genomic_DNA"/>
</dbReference>
<evidence type="ECO:0000313" key="7">
    <source>
        <dbReference type="EMBL" id="ABB38622.1"/>
    </source>
</evidence>
<evidence type="ECO:0000256" key="4">
    <source>
        <dbReference type="ARBA" id="ARBA00022989"/>
    </source>
</evidence>
<evidence type="ECO:0000313" key="8">
    <source>
        <dbReference type="Proteomes" id="UP000002710"/>
    </source>
</evidence>
<dbReference type="InterPro" id="IPR011743">
    <property type="entry name" value="Caa3_sub_IV"/>
</dbReference>
<dbReference type="Pfam" id="PF03626">
    <property type="entry name" value="COX4_pro"/>
    <property type="match status" value="1"/>
</dbReference>
<dbReference type="RefSeq" id="WP_011367749.1">
    <property type="nucleotide sequence ID" value="NC_007519.1"/>
</dbReference>
<proteinExistence type="predicted"/>
<feature type="transmembrane region" description="Helical" evidence="6">
    <location>
        <begin position="38"/>
        <end position="59"/>
    </location>
</feature>
<organism evidence="7 8">
    <name type="scientific">Oleidesulfovibrio alaskensis (strain ATCC BAA-1058 / DSM 17464 / G20)</name>
    <name type="common">Desulfovibrio alaskensis</name>
    <dbReference type="NCBI Taxonomy" id="207559"/>
    <lineage>
        <taxon>Bacteria</taxon>
        <taxon>Pseudomonadati</taxon>
        <taxon>Thermodesulfobacteriota</taxon>
        <taxon>Desulfovibrionia</taxon>
        <taxon>Desulfovibrionales</taxon>
        <taxon>Desulfovibrionaceae</taxon>
        <taxon>Oleidesulfovibrio</taxon>
    </lineage>
</organism>
<dbReference type="NCBIfam" id="TIGR02229">
    <property type="entry name" value="caa3_sub_IV"/>
    <property type="match status" value="1"/>
</dbReference>
<feature type="transmembrane region" description="Helical" evidence="6">
    <location>
        <begin position="15"/>
        <end position="32"/>
    </location>
</feature>
<dbReference type="STRING" id="207559.Dde_1825"/>
<keyword evidence="4 6" id="KW-1133">Transmembrane helix</keyword>
<evidence type="ECO:0000256" key="6">
    <source>
        <dbReference type="SAM" id="Phobius"/>
    </source>
</evidence>
<feature type="transmembrane region" description="Helical" evidence="6">
    <location>
        <begin position="71"/>
        <end position="89"/>
    </location>
</feature>
<dbReference type="AlphaFoldDB" id="Q310M4"/>
<dbReference type="HOGENOM" id="CLU_146734_3_0_7"/>
<accession>Q310M4</accession>
<keyword evidence="8" id="KW-1185">Reference proteome</keyword>
<evidence type="ECO:0000256" key="2">
    <source>
        <dbReference type="ARBA" id="ARBA00022475"/>
    </source>
</evidence>
<protein>
    <submittedName>
        <fullName evidence="7">Cytochrome aa3-type quinol oxidase subunit IV</fullName>
    </submittedName>
</protein>
<comment type="subcellular location">
    <subcellularLocation>
        <location evidence="1">Cell membrane</location>
        <topology evidence="1">Multi-pass membrane protein</topology>
    </subcellularLocation>
</comment>
<dbReference type="eggNOG" id="ENOG50334Q9">
    <property type="taxonomic scope" value="Bacteria"/>
</dbReference>
<gene>
    <name evidence="7" type="ordered locus">Dde_1825</name>
</gene>
<keyword evidence="5 6" id="KW-0472">Membrane</keyword>